<keyword evidence="6" id="KW-1185">Reference proteome</keyword>
<evidence type="ECO:0000256" key="3">
    <source>
        <dbReference type="PROSITE-ProRule" id="PRU10100"/>
    </source>
</evidence>
<dbReference type="SUPFAM" id="SSF53774">
    <property type="entry name" value="Glutaminase/Asparaginase"/>
    <property type="match status" value="1"/>
</dbReference>
<evidence type="ECO:0000256" key="1">
    <source>
        <dbReference type="PIRSR" id="PIRSR001220-1"/>
    </source>
</evidence>
<accession>A0A423PI99</accession>
<dbReference type="SMART" id="SM00870">
    <property type="entry name" value="Asparaginase"/>
    <property type="match status" value="1"/>
</dbReference>
<evidence type="ECO:0000313" key="6">
    <source>
        <dbReference type="Proteomes" id="UP000283993"/>
    </source>
</evidence>
<dbReference type="InterPro" id="IPR037152">
    <property type="entry name" value="L-asparaginase_N_sf"/>
</dbReference>
<protein>
    <submittedName>
        <fullName evidence="5">Asparaginase</fullName>
    </submittedName>
</protein>
<dbReference type="PROSITE" id="PS00917">
    <property type="entry name" value="ASN_GLN_ASE_2"/>
    <property type="match status" value="1"/>
</dbReference>
<dbReference type="InterPro" id="IPR027475">
    <property type="entry name" value="Asparaginase/glutaminase_AS2"/>
</dbReference>
<feature type="active site" description="O-isoaspartyl threonine intermediate" evidence="1">
    <location>
        <position position="21"/>
    </location>
</feature>
<organism evidence="5 6">
    <name type="scientific">Salinisphaera orenii MK-B5</name>
    <dbReference type="NCBI Taxonomy" id="856730"/>
    <lineage>
        <taxon>Bacteria</taxon>
        <taxon>Pseudomonadati</taxon>
        <taxon>Pseudomonadota</taxon>
        <taxon>Gammaproteobacteria</taxon>
        <taxon>Salinisphaerales</taxon>
        <taxon>Salinisphaeraceae</taxon>
        <taxon>Salinisphaera</taxon>
    </lineage>
</organism>
<dbReference type="Pfam" id="PF00710">
    <property type="entry name" value="Asparaginase"/>
    <property type="match status" value="1"/>
</dbReference>
<dbReference type="PANTHER" id="PTHR11707:SF28">
    <property type="entry name" value="60 KDA LYSOPHOSPHOLIPASE"/>
    <property type="match status" value="1"/>
</dbReference>
<dbReference type="PRINTS" id="PR00139">
    <property type="entry name" value="ASNGLNASE"/>
</dbReference>
<dbReference type="Proteomes" id="UP000283993">
    <property type="component" value="Unassembled WGS sequence"/>
</dbReference>
<dbReference type="Gene3D" id="3.40.50.1170">
    <property type="entry name" value="L-asparaginase, N-terminal domain"/>
    <property type="match status" value="1"/>
</dbReference>
<proteinExistence type="predicted"/>
<dbReference type="PROSITE" id="PS51732">
    <property type="entry name" value="ASN_GLN_ASE_3"/>
    <property type="match status" value="1"/>
</dbReference>
<dbReference type="InterPro" id="IPR006034">
    <property type="entry name" value="Asparaginase/glutaminase-like"/>
</dbReference>
<evidence type="ECO:0000313" key="5">
    <source>
        <dbReference type="EMBL" id="ROO25369.1"/>
    </source>
</evidence>
<sequence>MSASAPLEPGCRIALLATGGTLEKRYDPHAGTLALGTPVVEELLATLVQPDVAVDVERVMAVDSLDLDDAGRDAIVAAVDHRIASGDCDAVIVTHGTDTLAETAAALVAGLKAPAVPVVLTGAMVPWACAGSDAAQNLAQALMAARLLAPGVHVVFHSRVVPGERVVKDYARLTLVDGRPG</sequence>
<dbReference type="InterPro" id="IPR027474">
    <property type="entry name" value="L-asparaginase_N"/>
</dbReference>
<dbReference type="InterPro" id="IPR036152">
    <property type="entry name" value="Asp/glu_Ase-like_sf"/>
</dbReference>
<reference evidence="5 6" key="1">
    <citation type="submission" date="2013-10" db="EMBL/GenBank/DDBJ databases">
        <title>Salinisphaera orenii MK-B5 Genome Sequencing.</title>
        <authorList>
            <person name="Lai Q."/>
            <person name="Li C."/>
            <person name="Shao Z."/>
        </authorList>
    </citation>
    <scope>NUCLEOTIDE SEQUENCE [LARGE SCALE GENOMIC DNA]</scope>
    <source>
        <strain evidence="5 6">MK-B5</strain>
    </source>
</reference>
<feature type="domain" description="L-asparaginase N-terminal" evidence="4">
    <location>
        <begin position="12"/>
        <end position="168"/>
    </location>
</feature>
<name>A0A423PI99_9GAMM</name>
<dbReference type="PIRSF" id="PIRSF001220">
    <property type="entry name" value="L-ASNase_gatD"/>
    <property type="match status" value="1"/>
</dbReference>
<dbReference type="GO" id="GO:0004067">
    <property type="term" value="F:asparaginase activity"/>
    <property type="evidence" value="ECO:0007669"/>
    <property type="project" value="UniProtKB-UniRule"/>
</dbReference>
<dbReference type="EMBL" id="AYKH01000034">
    <property type="protein sequence ID" value="ROO25369.1"/>
    <property type="molecule type" value="Genomic_DNA"/>
</dbReference>
<feature type="binding site" evidence="2">
    <location>
        <begin position="97"/>
        <end position="98"/>
    </location>
    <ligand>
        <name>substrate</name>
    </ligand>
</feature>
<dbReference type="PIRSF" id="PIRSF500176">
    <property type="entry name" value="L_ASNase"/>
    <property type="match status" value="1"/>
</dbReference>
<feature type="binding site" evidence="2">
    <location>
        <position position="64"/>
    </location>
    <ligand>
        <name>substrate</name>
    </ligand>
</feature>
<dbReference type="AlphaFoldDB" id="A0A423PI99"/>
<comment type="caution">
    <text evidence="5">The sequence shown here is derived from an EMBL/GenBank/DDBJ whole genome shotgun (WGS) entry which is preliminary data.</text>
</comment>
<dbReference type="RefSeq" id="WP_123631739.1">
    <property type="nucleotide sequence ID" value="NZ_AYKH01000034.1"/>
</dbReference>
<evidence type="ECO:0000256" key="2">
    <source>
        <dbReference type="PIRSR" id="PIRSR001220-2"/>
    </source>
</evidence>
<dbReference type="PANTHER" id="PTHR11707">
    <property type="entry name" value="L-ASPARAGINASE"/>
    <property type="match status" value="1"/>
</dbReference>
<evidence type="ECO:0000259" key="4">
    <source>
        <dbReference type="Pfam" id="PF00710"/>
    </source>
</evidence>
<gene>
    <name evidence="5" type="ORF">SAOR_12530</name>
</gene>
<feature type="active site" evidence="3">
    <location>
        <position position="97"/>
    </location>
</feature>